<dbReference type="CDD" id="cd01038">
    <property type="entry name" value="Endonuclease_DUF559"/>
    <property type="match status" value="1"/>
</dbReference>
<keyword evidence="2" id="KW-0255">Endonuclease</keyword>
<dbReference type="RefSeq" id="WP_041566998.1">
    <property type="nucleotide sequence ID" value="NZ_QKZR01000001.1"/>
</dbReference>
<protein>
    <submittedName>
        <fullName evidence="2">Very-short-patch-repair endonuclease</fullName>
    </submittedName>
</protein>
<dbReference type="SUPFAM" id="SSF52980">
    <property type="entry name" value="Restriction endonuclease-like"/>
    <property type="match status" value="1"/>
</dbReference>
<evidence type="ECO:0000313" key="2">
    <source>
        <dbReference type="EMBL" id="PZX44206.1"/>
    </source>
</evidence>
<dbReference type="InterPro" id="IPR011335">
    <property type="entry name" value="Restrct_endonuc-II-like"/>
</dbReference>
<dbReference type="PANTHER" id="PTHR38590:SF1">
    <property type="entry name" value="BLL0828 PROTEIN"/>
    <property type="match status" value="1"/>
</dbReference>
<comment type="caution">
    <text evidence="2">The sequence shown here is derived from an EMBL/GenBank/DDBJ whole genome shotgun (WGS) entry which is preliminary data.</text>
</comment>
<proteinExistence type="predicted"/>
<keyword evidence="2" id="KW-0378">Hydrolase</keyword>
<accession>A0ABX5Q2M4</accession>
<evidence type="ECO:0000259" key="1">
    <source>
        <dbReference type="Pfam" id="PF04480"/>
    </source>
</evidence>
<dbReference type="GO" id="GO:0004519">
    <property type="term" value="F:endonuclease activity"/>
    <property type="evidence" value="ECO:0007669"/>
    <property type="project" value="UniProtKB-KW"/>
</dbReference>
<dbReference type="Proteomes" id="UP000248584">
    <property type="component" value="Unassembled WGS sequence"/>
</dbReference>
<reference evidence="2 3" key="1">
    <citation type="submission" date="2018-06" db="EMBL/GenBank/DDBJ databases">
        <title>Genomic Encyclopedia of Archaeal and Bacterial Type Strains, Phase II (KMG-II): from individual species to whole genera.</title>
        <authorList>
            <person name="Goeker M."/>
        </authorList>
    </citation>
    <scope>NUCLEOTIDE SEQUENCE [LARGE SCALE GENOMIC DNA]</scope>
    <source>
        <strain evidence="2 3">DSM 17205</strain>
    </source>
</reference>
<dbReference type="Pfam" id="PF04480">
    <property type="entry name" value="DUF559"/>
    <property type="match status" value="1"/>
</dbReference>
<dbReference type="InterPro" id="IPR047216">
    <property type="entry name" value="Endonuclease_DUF559_bact"/>
</dbReference>
<organism evidence="2 3">
    <name type="scientific">Nonlabens dokdonensis</name>
    <dbReference type="NCBI Taxonomy" id="328515"/>
    <lineage>
        <taxon>Bacteria</taxon>
        <taxon>Pseudomonadati</taxon>
        <taxon>Bacteroidota</taxon>
        <taxon>Flavobacteriia</taxon>
        <taxon>Flavobacteriales</taxon>
        <taxon>Flavobacteriaceae</taxon>
        <taxon>Nonlabens</taxon>
    </lineage>
</organism>
<keyword evidence="2" id="KW-0540">Nuclease</keyword>
<gene>
    <name evidence="2" type="ORF">LX97_01216</name>
</gene>
<dbReference type="Gene3D" id="3.40.960.10">
    <property type="entry name" value="VSR Endonuclease"/>
    <property type="match status" value="1"/>
</dbReference>
<name>A0ABX5Q2M4_9FLAO</name>
<dbReference type="InterPro" id="IPR007569">
    <property type="entry name" value="DUF559"/>
</dbReference>
<evidence type="ECO:0000313" key="3">
    <source>
        <dbReference type="Proteomes" id="UP000248584"/>
    </source>
</evidence>
<sequence length="122" mass="14293">MRNHNILPYTPEARDLSRKLRNSMTKSEGLFWKKTKSSQLGVVMRRQMPILDYVVDFYIKDLGIAIEIDGSSHENNFLEDATRQDRIEELGVTFVRFSNHQIQNNMNEVLAELRELIHDLSD</sequence>
<dbReference type="EMBL" id="QKZR01000001">
    <property type="protein sequence ID" value="PZX44206.1"/>
    <property type="molecule type" value="Genomic_DNA"/>
</dbReference>
<keyword evidence="3" id="KW-1185">Reference proteome</keyword>
<feature type="domain" description="DUF559" evidence="1">
    <location>
        <begin position="13"/>
        <end position="115"/>
    </location>
</feature>
<dbReference type="PANTHER" id="PTHR38590">
    <property type="entry name" value="BLL0828 PROTEIN"/>
    <property type="match status" value="1"/>
</dbReference>